<dbReference type="OrthoDB" id="8442378at2"/>
<keyword evidence="1" id="KW-0732">Signal</keyword>
<sequence length="272" mass="31080">MKAITMSLVLVVISSVAKAAEPMSIPDKSETQVTHTPAEQTPDTKTLAGYWSLEVKEYQRYKELMRGPLGVWSPTIDPLLALGMFPETPAQQQRYAELYARQEFELTERTLRFQQAYRDAFQRLYPNVDTVDQRLLAPYRLHEQKKESTKAARWLAKKQFQDGDRVMVFVPSRCGQCSSMIPRLMSLVSGTRNAGIDVYVRNASDDDAVRAWAQAHQIHAKQLGDNVLTLNRDEGLWQRLQNRSSNNTSADIPIYLKRNGQFFQLRAEDLGL</sequence>
<organism evidence="2 3">
    <name type="scientific">Alteromonas naphthalenivorans</name>
    <dbReference type="NCBI Taxonomy" id="715451"/>
    <lineage>
        <taxon>Bacteria</taxon>
        <taxon>Pseudomonadati</taxon>
        <taxon>Pseudomonadota</taxon>
        <taxon>Gammaproteobacteria</taxon>
        <taxon>Alteromonadales</taxon>
        <taxon>Alteromonadaceae</taxon>
        <taxon>Alteromonas/Salinimonas group</taxon>
        <taxon>Alteromonas</taxon>
    </lineage>
</organism>
<proteinExistence type="predicted"/>
<evidence type="ECO:0000256" key="1">
    <source>
        <dbReference type="SAM" id="SignalP"/>
    </source>
</evidence>
<dbReference type="eggNOG" id="COG0695">
    <property type="taxonomic scope" value="Bacteria"/>
</dbReference>
<dbReference type="SUPFAM" id="SSF52833">
    <property type="entry name" value="Thioredoxin-like"/>
    <property type="match status" value="1"/>
</dbReference>
<accession>F5Z719</accession>
<dbReference type="RefSeq" id="WP_013786589.1">
    <property type="nucleotide sequence ID" value="NC_015554.1"/>
</dbReference>
<reference evidence="2 3" key="1">
    <citation type="journal article" date="2011" name="J. Bacteriol.">
        <title>Complete genome sequence of the polycyclic aromatic hydrocarbon-degrading bacterium Alteromonas sp. strain SN2.</title>
        <authorList>
            <person name="Jin H.M."/>
            <person name="Jeong H."/>
            <person name="Moon E.J."/>
            <person name="Math R.K."/>
            <person name="Lee K."/>
            <person name="Kim H.J."/>
            <person name="Jeon C.O."/>
            <person name="Oh T.K."/>
            <person name="Kim J.F."/>
        </authorList>
    </citation>
    <scope>NUCLEOTIDE SEQUENCE [LARGE SCALE GENOMIC DNA]</scope>
    <source>
        <strain evidence="3">JCM 17741 / KACC 18427 / KCTC 11700BP / SN2</strain>
    </source>
</reference>
<dbReference type="HOGENOM" id="CLU_091013_0_0_6"/>
<protein>
    <submittedName>
        <fullName evidence="2">Uncharacterized protein</fullName>
    </submittedName>
</protein>
<evidence type="ECO:0000313" key="3">
    <source>
        <dbReference type="Proteomes" id="UP000000683"/>
    </source>
</evidence>
<name>F5Z719_ALTNA</name>
<evidence type="ECO:0000313" key="2">
    <source>
        <dbReference type="EMBL" id="AEF05682.1"/>
    </source>
</evidence>
<keyword evidence="3" id="KW-1185">Reference proteome</keyword>
<dbReference type="AlphaFoldDB" id="F5Z719"/>
<dbReference type="EMBL" id="CP002339">
    <property type="protein sequence ID" value="AEF05682.1"/>
    <property type="molecule type" value="Genomic_DNA"/>
</dbReference>
<dbReference type="KEGG" id="alt:ambt_20955"/>
<dbReference type="NCBIfam" id="TIGR03759">
    <property type="entry name" value="conj_TIGR03759"/>
    <property type="match status" value="1"/>
</dbReference>
<feature type="chain" id="PRO_5003336659" evidence="1">
    <location>
        <begin position="20"/>
        <end position="272"/>
    </location>
</feature>
<dbReference type="InterPro" id="IPR036249">
    <property type="entry name" value="Thioredoxin-like_sf"/>
</dbReference>
<dbReference type="Proteomes" id="UP000000683">
    <property type="component" value="Chromosome"/>
</dbReference>
<dbReference type="Gene3D" id="3.40.30.10">
    <property type="entry name" value="Glutaredoxin"/>
    <property type="match status" value="1"/>
</dbReference>
<dbReference type="InterPro" id="IPR022293">
    <property type="entry name" value="Integrating-conj_element"/>
</dbReference>
<feature type="signal peptide" evidence="1">
    <location>
        <begin position="1"/>
        <end position="19"/>
    </location>
</feature>
<gene>
    <name evidence="2" type="ordered locus">ambt_20955</name>
</gene>